<dbReference type="AlphaFoldDB" id="A0A0M1VVB4"/>
<comment type="caution">
    <text evidence="1">The sequence shown here is derived from an EMBL/GenBank/DDBJ whole genome shotgun (WGS) entry which is preliminary data.</text>
</comment>
<name>A0A0M1VVB4_FUSVC</name>
<dbReference type="RefSeq" id="WP_008803194.1">
    <property type="nucleotide sequence ID" value="NZ_KQ235737.1"/>
</dbReference>
<organism evidence="1 2">
    <name type="scientific">Fusobacterium vincentii 4_1_13</name>
    <dbReference type="NCBI Taxonomy" id="469606"/>
    <lineage>
        <taxon>Bacteria</taxon>
        <taxon>Fusobacteriati</taxon>
        <taxon>Fusobacteriota</taxon>
        <taxon>Fusobacteriia</taxon>
        <taxon>Fusobacteriales</taxon>
        <taxon>Fusobacteriaceae</taxon>
        <taxon>Fusobacterium</taxon>
    </lineage>
</organism>
<reference evidence="1 2" key="1">
    <citation type="submission" date="2011-10" db="EMBL/GenBank/DDBJ databases">
        <title>The Genome Sequence of Fusobacterium sp. 4_1_13.</title>
        <authorList>
            <consortium name="The Broad Institute Genome Sequencing Platform"/>
            <person name="Earl A."/>
            <person name="Ward D."/>
            <person name="Feldgarden M."/>
            <person name="Gevers D."/>
            <person name="Strauss J."/>
            <person name="Ambrose C."/>
            <person name="Allen-Vercoe E."/>
            <person name="Young S.K."/>
            <person name="Zeng Q."/>
            <person name="Gargeya S."/>
            <person name="Fitzgerald M."/>
            <person name="Haas B."/>
            <person name="Abouelleil A."/>
            <person name="Alvarado L."/>
            <person name="Arachchi H.M."/>
            <person name="Berlin A."/>
            <person name="Brown A."/>
            <person name="Chapman S.B."/>
            <person name="Chen Z."/>
            <person name="Dunbar C."/>
            <person name="Freedman E."/>
            <person name="Gearin G."/>
            <person name="Goldberg J."/>
            <person name="Griggs A."/>
            <person name="Gujja S."/>
            <person name="Heiman D."/>
            <person name="Howarth C."/>
            <person name="Larson L."/>
            <person name="Lui A."/>
            <person name="MacDonald P.J."/>
            <person name="Montmayeur A."/>
            <person name="Murphy C."/>
            <person name="Neiman D."/>
            <person name="Pearson M."/>
            <person name="Priest M."/>
            <person name="Roberts A."/>
            <person name="Saif S."/>
            <person name="Shea T."/>
            <person name="Shenoy N."/>
            <person name="Sisk P."/>
            <person name="Stolte C."/>
            <person name="Sykes S."/>
            <person name="Wortman J."/>
            <person name="Nusbaum C."/>
            <person name="Birren B."/>
        </authorList>
    </citation>
    <scope>NUCLEOTIDE SEQUENCE [LARGE SCALE GENOMIC DNA]</scope>
    <source>
        <strain evidence="1 2">4_1_13</strain>
    </source>
</reference>
<evidence type="ECO:0000313" key="2">
    <source>
        <dbReference type="Proteomes" id="UP000004925"/>
    </source>
</evidence>
<dbReference type="EMBL" id="ACDE02000019">
    <property type="protein sequence ID" value="EEO40594.1"/>
    <property type="molecule type" value="Genomic_DNA"/>
</dbReference>
<accession>A0A0M1VVB4</accession>
<proteinExistence type="predicted"/>
<dbReference type="HOGENOM" id="CLU_196674_0_0_0"/>
<dbReference type="Proteomes" id="UP000004925">
    <property type="component" value="Unassembled WGS sequence"/>
</dbReference>
<sequence length="81" mass="9431">MDKNYKITLSKEVARECAWGVLAKISKIEDTIEKSLLLEIINKEFGDKIQDLPKMTEKDVENFEVIIRFLNNVFNKIQGEN</sequence>
<protein>
    <submittedName>
        <fullName evidence="1">Uncharacterized protein</fullName>
    </submittedName>
</protein>
<evidence type="ECO:0000313" key="1">
    <source>
        <dbReference type="EMBL" id="EEO40594.1"/>
    </source>
</evidence>
<gene>
    <name evidence="1" type="ORF">FSCG_01307</name>
</gene>